<comment type="function">
    <text evidence="5">Involved in transvection phenomena (= synapsis-dependent gene expression), where the synaptic pairing of chromosomes carrying genes with which zeste interacts influences the expression of these genes. Zeste binds to DNA and stimulates transcription from a nearby promoter.</text>
</comment>
<feature type="region of interest" description="Disordered" evidence="6">
    <location>
        <begin position="115"/>
        <end position="145"/>
    </location>
</feature>
<accession>A0A8S4SNX9</accession>
<dbReference type="OrthoDB" id="8053018at2759"/>
<proteinExistence type="predicted"/>
<keyword evidence="4" id="KW-0804">Transcription</keyword>
<dbReference type="EMBL" id="CAKXAJ010026487">
    <property type="protein sequence ID" value="CAH2268963.1"/>
    <property type="molecule type" value="Genomic_DNA"/>
</dbReference>
<feature type="compositionally biased region" description="Polar residues" evidence="6">
    <location>
        <begin position="115"/>
        <end position="141"/>
    </location>
</feature>
<organism evidence="8 9">
    <name type="scientific">Pararge aegeria aegeria</name>
    <dbReference type="NCBI Taxonomy" id="348720"/>
    <lineage>
        <taxon>Eukaryota</taxon>
        <taxon>Metazoa</taxon>
        <taxon>Ecdysozoa</taxon>
        <taxon>Arthropoda</taxon>
        <taxon>Hexapoda</taxon>
        <taxon>Insecta</taxon>
        <taxon>Pterygota</taxon>
        <taxon>Neoptera</taxon>
        <taxon>Endopterygota</taxon>
        <taxon>Lepidoptera</taxon>
        <taxon>Glossata</taxon>
        <taxon>Ditrysia</taxon>
        <taxon>Papilionoidea</taxon>
        <taxon>Nymphalidae</taxon>
        <taxon>Satyrinae</taxon>
        <taxon>Satyrini</taxon>
        <taxon>Parargina</taxon>
        <taxon>Pararge</taxon>
    </lineage>
</organism>
<name>A0A8S4SNX9_9NEOP</name>
<feature type="domain" description="Myb/SANT-like DNA-binding" evidence="7">
    <location>
        <begin position="4"/>
        <end position="77"/>
    </location>
</feature>
<sequence length="292" mass="33347">MRTSSTQFEIMLNFMELNGDLTYKVQTNNPQTRIQVIQDWEELTTLLNSDPTGEKKPTEKWKKVWSDLKNNTKRKALKLKATVQNGVGAKVSSKAQLSDFEKRVLNMLSECSKAGGTSFSEENTVTQDSDRTVASLSPPQESQEHLQPAFVGLRDYPTIIKIEAPPMISKSEKWEPPRIPQTNIPKSPPMSDSSTQQESVIPAIEGQIPVYESTPKLRNHTVLRSKLFKRKNKDKLNESFIKFVIEKGRAETEIEKERLRLREMELNIQKQWQVVATKAIDALHKVIETKLN</sequence>
<comment type="caution">
    <text evidence="8">The sequence shown here is derived from an EMBL/GenBank/DDBJ whole genome shotgun (WGS) entry which is preliminary data.</text>
</comment>
<evidence type="ECO:0000256" key="4">
    <source>
        <dbReference type="ARBA" id="ARBA00023163"/>
    </source>
</evidence>
<evidence type="ECO:0000313" key="8">
    <source>
        <dbReference type="EMBL" id="CAH2268963.1"/>
    </source>
</evidence>
<dbReference type="Pfam" id="PF13873">
    <property type="entry name" value="Myb_DNA-bind_5"/>
    <property type="match status" value="1"/>
</dbReference>
<keyword evidence="9" id="KW-1185">Reference proteome</keyword>
<protein>
    <recommendedName>
        <fullName evidence="2">Regulatory protein zeste</fullName>
    </recommendedName>
</protein>
<evidence type="ECO:0000313" key="9">
    <source>
        <dbReference type="Proteomes" id="UP000838756"/>
    </source>
</evidence>
<dbReference type="InterPro" id="IPR028002">
    <property type="entry name" value="Myb_DNA-bind_5"/>
</dbReference>
<reference evidence="8" key="1">
    <citation type="submission" date="2022-03" db="EMBL/GenBank/DDBJ databases">
        <authorList>
            <person name="Lindestad O."/>
        </authorList>
    </citation>
    <scope>NUCLEOTIDE SEQUENCE</scope>
</reference>
<dbReference type="AlphaFoldDB" id="A0A8S4SNX9"/>
<gene>
    <name evidence="8" type="primary">jg15988</name>
    <name evidence="8" type="ORF">PAEG_LOCUS27262</name>
</gene>
<evidence type="ECO:0000256" key="1">
    <source>
        <dbReference type="ARBA" id="ARBA00011764"/>
    </source>
</evidence>
<evidence type="ECO:0000256" key="2">
    <source>
        <dbReference type="ARBA" id="ARBA00016807"/>
    </source>
</evidence>
<evidence type="ECO:0000256" key="6">
    <source>
        <dbReference type="SAM" id="MobiDB-lite"/>
    </source>
</evidence>
<comment type="subunit">
    <text evidence="1">Self-associates forming complexes of several hundred monomers.</text>
</comment>
<keyword evidence="3" id="KW-0805">Transcription regulation</keyword>
<evidence type="ECO:0000259" key="7">
    <source>
        <dbReference type="Pfam" id="PF13873"/>
    </source>
</evidence>
<evidence type="ECO:0000256" key="5">
    <source>
        <dbReference type="ARBA" id="ARBA00025466"/>
    </source>
</evidence>
<evidence type="ECO:0000256" key="3">
    <source>
        <dbReference type="ARBA" id="ARBA00023015"/>
    </source>
</evidence>
<dbReference type="Proteomes" id="UP000838756">
    <property type="component" value="Unassembled WGS sequence"/>
</dbReference>